<sequence>MRIFYSDYGEDPVRIDRIETILRDLKAGGADVCRTSRHPLDTVARNLVLPNLIERSMRGIGVTQHPDITLTNRELRIQAATYQYDHPKKSARDCYTSLYMYREYIEQELERFAPDLVILWHQFNAYHYAIADWCQRTGVPVMFGENGVLPGSWCFEFKGQMAESWIAQQPDVFKALPITQSDREHAASYLRQTITARTNRKGQGLSLHEVGQAAALSEDQRPKLIYAGVNDFKTGLQPFTKRRTLKHTGDFVSTEIGLEALLPLARKNDWHILYKAHPSIKHASPGLEHYSDCLTVIDKRVDLIDLLDQADALVTIVSQSAYMALIHDTPVVLMGRMQLTGSGLVEEAPYRAELERAIQTALADKGKETRPDMLRDHVARLMKYYVIAPDYDQPGMFRYDLSDVASTVLAAIQGQKNQHA</sequence>
<dbReference type="OrthoDB" id="7816590at2"/>
<dbReference type="Gene3D" id="3.40.50.12580">
    <property type="match status" value="1"/>
</dbReference>
<keyword evidence="2" id="KW-1185">Reference proteome</keyword>
<gene>
    <name evidence="1" type="ORF">TRIHO_15810</name>
</gene>
<accession>A0A132BYT3</accession>
<dbReference type="AlphaFoldDB" id="A0A132BYT3"/>
<protein>
    <submittedName>
        <fullName evidence="1">Capsule polysaccharide biosynthesis protein</fullName>
    </submittedName>
</protein>
<dbReference type="InterPro" id="IPR043148">
    <property type="entry name" value="TagF_C"/>
</dbReference>
<evidence type="ECO:0000313" key="1">
    <source>
        <dbReference type="EMBL" id="KUP93558.1"/>
    </source>
</evidence>
<dbReference type="Pfam" id="PF05159">
    <property type="entry name" value="Capsule_synth"/>
    <property type="match status" value="1"/>
</dbReference>
<reference evidence="1 2" key="1">
    <citation type="submission" date="2015-12" db="EMBL/GenBank/DDBJ databases">
        <title>Genome sequence of the marine Rhodobacteraceae strain O3.65, Candidatus Tritonibacter horizontis.</title>
        <authorList>
            <person name="Poehlein A."/>
            <person name="Giebel H.A."/>
            <person name="Voget S."/>
            <person name="Brinkhoff T."/>
        </authorList>
    </citation>
    <scope>NUCLEOTIDE SEQUENCE [LARGE SCALE GENOMIC DNA]</scope>
    <source>
        <strain evidence="1 2">O3.65</strain>
    </source>
</reference>
<dbReference type="RefSeq" id="WP_068241828.1">
    <property type="nucleotide sequence ID" value="NZ_LPUY01000049.1"/>
</dbReference>
<dbReference type="GO" id="GO:0000271">
    <property type="term" value="P:polysaccharide biosynthetic process"/>
    <property type="evidence" value="ECO:0007669"/>
    <property type="project" value="InterPro"/>
</dbReference>
<dbReference type="InterPro" id="IPR007833">
    <property type="entry name" value="Capsule_polysaccharide_synth"/>
</dbReference>
<dbReference type="EMBL" id="LPUY01000049">
    <property type="protein sequence ID" value="KUP93558.1"/>
    <property type="molecule type" value="Genomic_DNA"/>
</dbReference>
<organism evidence="1 2">
    <name type="scientific">Tritonibacter horizontis</name>
    <dbReference type="NCBI Taxonomy" id="1768241"/>
    <lineage>
        <taxon>Bacteria</taxon>
        <taxon>Pseudomonadati</taxon>
        <taxon>Pseudomonadota</taxon>
        <taxon>Alphaproteobacteria</taxon>
        <taxon>Rhodobacterales</taxon>
        <taxon>Paracoccaceae</taxon>
        <taxon>Tritonibacter</taxon>
    </lineage>
</organism>
<dbReference type="Proteomes" id="UP000068382">
    <property type="component" value="Unassembled WGS sequence"/>
</dbReference>
<dbReference type="SUPFAM" id="SSF53756">
    <property type="entry name" value="UDP-Glycosyltransferase/glycogen phosphorylase"/>
    <property type="match status" value="1"/>
</dbReference>
<comment type="caution">
    <text evidence="1">The sequence shown here is derived from an EMBL/GenBank/DDBJ whole genome shotgun (WGS) entry which is preliminary data.</text>
</comment>
<evidence type="ECO:0000313" key="2">
    <source>
        <dbReference type="Proteomes" id="UP000068382"/>
    </source>
</evidence>
<name>A0A132BYT3_9RHOB</name>
<proteinExistence type="predicted"/>
<dbReference type="GO" id="GO:0015774">
    <property type="term" value="P:polysaccharide transport"/>
    <property type="evidence" value="ECO:0007669"/>
    <property type="project" value="InterPro"/>
</dbReference>